<dbReference type="PANTHER" id="PTHR34148:SF1">
    <property type="entry name" value="ADENOSYLCOBINAMIDE-GDP RIBAZOLETRANSFERASE"/>
    <property type="match status" value="1"/>
</dbReference>
<dbReference type="OrthoDB" id="9794223at2"/>
<evidence type="ECO:0000256" key="13">
    <source>
        <dbReference type="ARBA" id="ARBA00023136"/>
    </source>
</evidence>
<accession>A0A511SW40</accession>
<keyword evidence="10 19" id="KW-0812">Transmembrane</keyword>
<evidence type="ECO:0000256" key="16">
    <source>
        <dbReference type="ARBA" id="ARBA00032853"/>
    </source>
</evidence>
<evidence type="ECO:0000256" key="9">
    <source>
        <dbReference type="ARBA" id="ARBA00022679"/>
    </source>
</evidence>
<gene>
    <name evidence="19 20" type="primary">cobS</name>
    <name evidence="20" type="ORF">MFU01_05900</name>
    <name evidence="21" type="ORF">SAMN05443572_101902</name>
</gene>
<evidence type="ECO:0000313" key="20">
    <source>
        <dbReference type="EMBL" id="GEN05553.1"/>
    </source>
</evidence>
<sequence length="246" mass="25258">MKRLLAGIAFLSRIPVPGAATFDAGDVGRATLCFPLVGALLAAILVGVRHALFPLLPATVTAFILLIVYALLTGALHLDGLADMADGFGGGRTKEDVLRIMRDHVIGAYGGTALLLNVGLKSSALAALLERGQADVALVVALTLGRWGSVPQGWLFPYARRSGGIGMAITDYVGRVEVAGATVLGLGIAVGLMGWKGGVIMAAVALVSMLQALWCRKKIDGITGDTMGANTEVCEAVVLVLALALG</sequence>
<evidence type="ECO:0000256" key="5">
    <source>
        <dbReference type="ARBA" id="ARBA00013200"/>
    </source>
</evidence>
<evidence type="ECO:0000256" key="6">
    <source>
        <dbReference type="ARBA" id="ARBA00015850"/>
    </source>
</evidence>
<comment type="pathway">
    <text evidence="3 19">Cofactor biosynthesis; adenosylcobalamin biosynthesis; adenosylcobalamin from cob(II)yrinate a,c-diamide: step 7/7.</text>
</comment>
<proteinExistence type="inferred from homology"/>
<dbReference type="UniPathway" id="UPA00148">
    <property type="reaction ID" value="UER00238"/>
</dbReference>
<evidence type="ECO:0000256" key="4">
    <source>
        <dbReference type="ARBA" id="ARBA00010561"/>
    </source>
</evidence>
<evidence type="ECO:0000256" key="11">
    <source>
        <dbReference type="ARBA" id="ARBA00022842"/>
    </source>
</evidence>
<dbReference type="EC" id="2.7.8.26" evidence="5 19"/>
<dbReference type="GO" id="GO:0009236">
    <property type="term" value="P:cobalamin biosynthetic process"/>
    <property type="evidence" value="ECO:0007669"/>
    <property type="project" value="UniProtKB-UniRule"/>
</dbReference>
<evidence type="ECO:0000256" key="15">
    <source>
        <dbReference type="ARBA" id="ARBA00032605"/>
    </source>
</evidence>
<dbReference type="Proteomes" id="UP000321514">
    <property type="component" value="Unassembled WGS sequence"/>
</dbReference>
<evidence type="ECO:0000256" key="3">
    <source>
        <dbReference type="ARBA" id="ARBA00004663"/>
    </source>
</evidence>
<dbReference type="GO" id="GO:0008818">
    <property type="term" value="F:cobalamin 5'-phosphate synthase activity"/>
    <property type="evidence" value="ECO:0007669"/>
    <property type="project" value="UniProtKB-UniRule"/>
</dbReference>
<dbReference type="InterPro" id="IPR003805">
    <property type="entry name" value="CobS"/>
</dbReference>
<comment type="catalytic activity">
    <reaction evidence="18 19">
        <text>alpha-ribazole 5'-phosphate + adenosylcob(III)inamide-GDP = adenosylcob(III)alamin 5'-phosphate + GMP + H(+)</text>
        <dbReference type="Rhea" id="RHEA:23560"/>
        <dbReference type="ChEBI" id="CHEBI:15378"/>
        <dbReference type="ChEBI" id="CHEBI:57918"/>
        <dbReference type="ChEBI" id="CHEBI:58115"/>
        <dbReference type="ChEBI" id="CHEBI:60487"/>
        <dbReference type="ChEBI" id="CHEBI:60493"/>
        <dbReference type="EC" id="2.7.8.26"/>
    </reaction>
</comment>
<name>A0A511SW40_MYXFU</name>
<comment type="function">
    <text evidence="14 19">Joins adenosylcobinamide-GDP and alpha-ribazole to generate adenosylcobalamin (Ado-cobalamin). Also synthesizes adenosylcobalamin 5'-phosphate from adenosylcobinamide-GDP and alpha-ribazole 5'-phosphate.</text>
</comment>
<evidence type="ECO:0000256" key="10">
    <source>
        <dbReference type="ARBA" id="ARBA00022692"/>
    </source>
</evidence>
<keyword evidence="9 19" id="KW-0808">Transferase</keyword>
<evidence type="ECO:0000313" key="21">
    <source>
        <dbReference type="EMBL" id="SET03493.1"/>
    </source>
</evidence>
<dbReference type="HAMAP" id="MF_00719">
    <property type="entry name" value="CobS"/>
    <property type="match status" value="1"/>
</dbReference>
<dbReference type="Proteomes" id="UP000183760">
    <property type="component" value="Unassembled WGS sequence"/>
</dbReference>
<feature type="transmembrane region" description="Helical" evidence="19">
    <location>
        <begin position="106"/>
        <end position="129"/>
    </location>
</feature>
<evidence type="ECO:0000313" key="23">
    <source>
        <dbReference type="Proteomes" id="UP000321514"/>
    </source>
</evidence>
<evidence type="ECO:0000256" key="1">
    <source>
        <dbReference type="ARBA" id="ARBA00001946"/>
    </source>
</evidence>
<evidence type="ECO:0000256" key="2">
    <source>
        <dbReference type="ARBA" id="ARBA00004651"/>
    </source>
</evidence>
<keyword evidence="22" id="KW-1185">Reference proteome</keyword>
<dbReference type="EMBL" id="FOIB01000001">
    <property type="protein sequence ID" value="SET03493.1"/>
    <property type="molecule type" value="Genomic_DNA"/>
</dbReference>
<comment type="caution">
    <text evidence="20">The sequence shown here is derived from an EMBL/GenBank/DDBJ whole genome shotgun (WGS) entry which is preliminary data.</text>
</comment>
<keyword evidence="7 19" id="KW-1003">Cell membrane</keyword>
<keyword evidence="11 19" id="KW-0460">Magnesium</keyword>
<reference evidence="20 23" key="2">
    <citation type="submission" date="2019-07" db="EMBL/GenBank/DDBJ databases">
        <title>Whole genome shotgun sequence of Myxococcus fulvus NBRC 100333.</title>
        <authorList>
            <person name="Hosoyama A."/>
            <person name="Uohara A."/>
            <person name="Ohji S."/>
            <person name="Ichikawa N."/>
        </authorList>
    </citation>
    <scope>NUCLEOTIDE SEQUENCE [LARGE SCALE GENOMIC DNA]</scope>
    <source>
        <strain evidence="20 23">NBRC 100333</strain>
    </source>
</reference>
<dbReference type="PANTHER" id="PTHR34148">
    <property type="entry name" value="ADENOSYLCOBINAMIDE-GDP RIBAZOLETRANSFERASE"/>
    <property type="match status" value="1"/>
</dbReference>
<comment type="subcellular location">
    <subcellularLocation>
        <location evidence="2 19">Cell membrane</location>
        <topology evidence="2 19">Multi-pass membrane protein</topology>
    </subcellularLocation>
</comment>
<keyword evidence="13 19" id="KW-0472">Membrane</keyword>
<reference evidence="21 22" key="1">
    <citation type="submission" date="2016-10" db="EMBL/GenBank/DDBJ databases">
        <authorList>
            <person name="Varghese N."/>
            <person name="Submissions S."/>
        </authorList>
    </citation>
    <scope>NUCLEOTIDE SEQUENCE [LARGE SCALE GENOMIC DNA]</scope>
    <source>
        <strain evidence="21 22">DSM 16525</strain>
    </source>
</reference>
<protein>
    <recommendedName>
        <fullName evidence="6 19">Adenosylcobinamide-GDP ribazoletransferase</fullName>
        <ecNumber evidence="5 19">2.7.8.26</ecNumber>
    </recommendedName>
    <alternativeName>
        <fullName evidence="16 19">Cobalamin synthase</fullName>
    </alternativeName>
    <alternativeName>
        <fullName evidence="15 19">Cobalamin-5'-phosphate synthase</fullName>
    </alternativeName>
</protein>
<comment type="cofactor">
    <cofactor evidence="1 19">
        <name>Mg(2+)</name>
        <dbReference type="ChEBI" id="CHEBI:18420"/>
    </cofactor>
</comment>
<dbReference type="Pfam" id="PF02654">
    <property type="entry name" value="CobS"/>
    <property type="match status" value="1"/>
</dbReference>
<evidence type="ECO:0000256" key="8">
    <source>
        <dbReference type="ARBA" id="ARBA00022573"/>
    </source>
</evidence>
<evidence type="ECO:0000256" key="7">
    <source>
        <dbReference type="ARBA" id="ARBA00022475"/>
    </source>
</evidence>
<organism evidence="20 23">
    <name type="scientific">Myxococcus fulvus</name>
    <dbReference type="NCBI Taxonomy" id="33"/>
    <lineage>
        <taxon>Bacteria</taxon>
        <taxon>Pseudomonadati</taxon>
        <taxon>Myxococcota</taxon>
        <taxon>Myxococcia</taxon>
        <taxon>Myxococcales</taxon>
        <taxon>Cystobacterineae</taxon>
        <taxon>Myxococcaceae</taxon>
        <taxon>Myxococcus</taxon>
    </lineage>
</organism>
<keyword evidence="12 19" id="KW-1133">Transmembrane helix</keyword>
<evidence type="ECO:0000256" key="12">
    <source>
        <dbReference type="ARBA" id="ARBA00022989"/>
    </source>
</evidence>
<dbReference type="EMBL" id="BJXR01000010">
    <property type="protein sequence ID" value="GEN05553.1"/>
    <property type="molecule type" value="Genomic_DNA"/>
</dbReference>
<feature type="transmembrane region" description="Helical" evidence="19">
    <location>
        <begin position="136"/>
        <end position="158"/>
    </location>
</feature>
<comment type="catalytic activity">
    <reaction evidence="17 19">
        <text>alpha-ribazole + adenosylcob(III)inamide-GDP = adenosylcob(III)alamin + GMP + H(+)</text>
        <dbReference type="Rhea" id="RHEA:16049"/>
        <dbReference type="ChEBI" id="CHEBI:10329"/>
        <dbReference type="ChEBI" id="CHEBI:15378"/>
        <dbReference type="ChEBI" id="CHEBI:18408"/>
        <dbReference type="ChEBI" id="CHEBI:58115"/>
        <dbReference type="ChEBI" id="CHEBI:60487"/>
        <dbReference type="EC" id="2.7.8.26"/>
    </reaction>
</comment>
<keyword evidence="8 19" id="KW-0169">Cobalamin biosynthesis</keyword>
<dbReference type="AlphaFoldDB" id="A0A511SW40"/>
<dbReference type="RefSeq" id="WP_052770773.1">
    <property type="nucleotide sequence ID" value="NZ_BJXR01000010.1"/>
</dbReference>
<evidence type="ECO:0000256" key="14">
    <source>
        <dbReference type="ARBA" id="ARBA00025228"/>
    </source>
</evidence>
<feature type="transmembrane region" description="Helical" evidence="19">
    <location>
        <begin position="55"/>
        <end position="78"/>
    </location>
</feature>
<evidence type="ECO:0000256" key="18">
    <source>
        <dbReference type="ARBA" id="ARBA00049504"/>
    </source>
</evidence>
<dbReference type="NCBIfam" id="TIGR00317">
    <property type="entry name" value="cobS"/>
    <property type="match status" value="1"/>
</dbReference>
<dbReference type="GO" id="GO:0005886">
    <property type="term" value="C:plasma membrane"/>
    <property type="evidence" value="ECO:0007669"/>
    <property type="project" value="UniProtKB-SubCell"/>
</dbReference>
<evidence type="ECO:0000256" key="19">
    <source>
        <dbReference type="HAMAP-Rule" id="MF_00719"/>
    </source>
</evidence>
<feature type="transmembrane region" description="Helical" evidence="19">
    <location>
        <begin position="178"/>
        <end position="207"/>
    </location>
</feature>
<evidence type="ECO:0000313" key="22">
    <source>
        <dbReference type="Proteomes" id="UP000183760"/>
    </source>
</evidence>
<dbReference type="GO" id="GO:0051073">
    <property type="term" value="F:adenosylcobinamide-GDP ribazoletransferase activity"/>
    <property type="evidence" value="ECO:0007669"/>
    <property type="project" value="UniProtKB-UniRule"/>
</dbReference>
<dbReference type="STRING" id="1334629.MFUL124B02_05475"/>
<comment type="similarity">
    <text evidence="4 19">Belongs to the CobS family.</text>
</comment>
<evidence type="ECO:0000256" key="17">
    <source>
        <dbReference type="ARBA" id="ARBA00048623"/>
    </source>
</evidence>
<feature type="transmembrane region" description="Helical" evidence="19">
    <location>
        <begin position="29"/>
        <end position="48"/>
    </location>
</feature>